<evidence type="ECO:0000259" key="3">
    <source>
        <dbReference type="PROSITE" id="PS50043"/>
    </source>
</evidence>
<gene>
    <name evidence="4" type="ORF">SAMN05421504_103240</name>
</gene>
<dbReference type="OrthoDB" id="3197423at2"/>
<dbReference type="AlphaFoldDB" id="A0A1H3D4V1"/>
<dbReference type="SUPFAM" id="SSF46894">
    <property type="entry name" value="C-terminal effector domain of the bipartite response regulators"/>
    <property type="match status" value="1"/>
</dbReference>
<sequence length="899" mass="95878">MVSSAALPEAARPAAFVVVEGEPGAGRSALLADFAGRAGREHVVLSARCTRLRRPVPLGPLLEAVIAFGGNWNPVSAKLSPLTGALRPSLPELAGILPSWNGETPTRHQIFRALRELLTLHDRTLLVLDDVHEADEETQDFLRFLAGGMSPRLTVVVSSVSRLPHSGATARVVLSPWGIDEIAALTGSREVAKHIRERTGGVAGAVMAMLKTGDDLPTAWCDALTARMEGTEGAPIAEAAAVLGGPACAAALAAVSGVAATEQAITAALAAGLLLDHGRGRYVSRSPLVSDALYEAISGPRRCVLHTRAADFLAAATEPAADRVAHHFRQAGALDDWVRWTSDAVDRAADDGRPDETMRLLEAALEDPELPRAACEVFAVRLSRELALGLAHERTVRLLRRTIRDCPLTRSARGEIRINLGRVLVNQTGQVDAGRDEIELAAADLAHRPALLARGLATLALPHVGAVPVEQNLRWLDQAEQVSKRVQDVEVLLAVSANRVSSRMQVADPGAWDAIGTLPRAPQSAEVRWQLSRTYINLADAAAWNGHYPVARAYLATAKRLISDENQPYLEALATGTELRVDVETGAWSEVDGQARRLVEQVGATSSLAAEPLLVLGWHDFGQGRRAPALRNFDAACALAAGSAPIQASAFAGRVAVHLAGKDLAVACRLADQGIASVRRKNNWVWAAELVPLAIRVLLAQERTADATALLAEYRHGVDDRDAPLAHAAALFAEGLLAHAAADLATAAGLLSRASRAYRELPRPSAAANADELAGECFAALGDHQRARAALTAAESGYRALAAAADAQRCRRTLVRYDPTTPRRGRRGYGSELSPREIEVVELAAQSLTNREIAARLFLSARTVEVHLGRALHKLGLPSRTMLSQELLRKHLSTRPMTA</sequence>
<dbReference type="PROSITE" id="PS50043">
    <property type="entry name" value="HTH_LUXR_2"/>
    <property type="match status" value="1"/>
</dbReference>
<dbReference type="InterPro" id="IPR016032">
    <property type="entry name" value="Sig_transdc_resp-reg_C-effctor"/>
</dbReference>
<feature type="domain" description="HTH luxR-type" evidence="3">
    <location>
        <begin position="826"/>
        <end position="891"/>
    </location>
</feature>
<name>A0A1H3D4V1_9PSEU</name>
<keyword evidence="1" id="KW-0547">Nucleotide-binding</keyword>
<dbReference type="Pfam" id="PF13191">
    <property type="entry name" value="AAA_16"/>
    <property type="match status" value="1"/>
</dbReference>
<dbReference type="Pfam" id="PF00196">
    <property type="entry name" value="GerE"/>
    <property type="match status" value="1"/>
</dbReference>
<dbReference type="PANTHER" id="PTHR16305:SF35">
    <property type="entry name" value="TRANSCRIPTIONAL ACTIVATOR DOMAIN"/>
    <property type="match status" value="1"/>
</dbReference>
<dbReference type="GO" id="GO:0003677">
    <property type="term" value="F:DNA binding"/>
    <property type="evidence" value="ECO:0007669"/>
    <property type="project" value="InterPro"/>
</dbReference>
<dbReference type="SUPFAM" id="SSF52540">
    <property type="entry name" value="P-loop containing nucleoside triphosphate hydrolases"/>
    <property type="match status" value="1"/>
</dbReference>
<dbReference type="EMBL" id="FNON01000003">
    <property type="protein sequence ID" value="SDX60689.1"/>
    <property type="molecule type" value="Genomic_DNA"/>
</dbReference>
<dbReference type="CDD" id="cd06170">
    <property type="entry name" value="LuxR_C_like"/>
    <property type="match status" value="1"/>
</dbReference>
<dbReference type="InterPro" id="IPR000792">
    <property type="entry name" value="Tscrpt_reg_LuxR_C"/>
</dbReference>
<protein>
    <submittedName>
        <fullName evidence="4">AAA ATPase domain-containing protein</fullName>
    </submittedName>
</protein>
<dbReference type="STRING" id="589385.SAMN05421504_103240"/>
<evidence type="ECO:0000313" key="4">
    <source>
        <dbReference type="EMBL" id="SDX60689.1"/>
    </source>
</evidence>
<evidence type="ECO:0000256" key="2">
    <source>
        <dbReference type="ARBA" id="ARBA00022840"/>
    </source>
</evidence>
<proteinExistence type="predicted"/>
<dbReference type="SMART" id="SM00421">
    <property type="entry name" value="HTH_LUXR"/>
    <property type="match status" value="1"/>
</dbReference>
<accession>A0A1H3D4V1</accession>
<dbReference type="InterPro" id="IPR041664">
    <property type="entry name" value="AAA_16"/>
</dbReference>
<dbReference type="GO" id="GO:0004016">
    <property type="term" value="F:adenylate cyclase activity"/>
    <property type="evidence" value="ECO:0007669"/>
    <property type="project" value="TreeGrafter"/>
</dbReference>
<organism evidence="4 5">
    <name type="scientific">Amycolatopsis xylanica</name>
    <dbReference type="NCBI Taxonomy" id="589385"/>
    <lineage>
        <taxon>Bacteria</taxon>
        <taxon>Bacillati</taxon>
        <taxon>Actinomycetota</taxon>
        <taxon>Actinomycetes</taxon>
        <taxon>Pseudonocardiales</taxon>
        <taxon>Pseudonocardiaceae</taxon>
        <taxon>Amycolatopsis</taxon>
    </lineage>
</organism>
<dbReference type="GO" id="GO:0005524">
    <property type="term" value="F:ATP binding"/>
    <property type="evidence" value="ECO:0007669"/>
    <property type="project" value="UniProtKB-KW"/>
</dbReference>
<keyword evidence="5" id="KW-1185">Reference proteome</keyword>
<dbReference type="GO" id="GO:0006355">
    <property type="term" value="P:regulation of DNA-templated transcription"/>
    <property type="evidence" value="ECO:0007669"/>
    <property type="project" value="InterPro"/>
</dbReference>
<evidence type="ECO:0000313" key="5">
    <source>
        <dbReference type="Proteomes" id="UP000199515"/>
    </source>
</evidence>
<dbReference type="InterPro" id="IPR027417">
    <property type="entry name" value="P-loop_NTPase"/>
</dbReference>
<evidence type="ECO:0000256" key="1">
    <source>
        <dbReference type="ARBA" id="ARBA00022741"/>
    </source>
</evidence>
<dbReference type="Gene3D" id="1.10.10.10">
    <property type="entry name" value="Winged helix-like DNA-binding domain superfamily/Winged helix DNA-binding domain"/>
    <property type="match status" value="1"/>
</dbReference>
<dbReference type="PANTHER" id="PTHR16305">
    <property type="entry name" value="TESTICULAR SOLUBLE ADENYLYL CYCLASE"/>
    <property type="match status" value="1"/>
</dbReference>
<reference evidence="4 5" key="1">
    <citation type="submission" date="2016-10" db="EMBL/GenBank/DDBJ databases">
        <authorList>
            <person name="de Groot N.N."/>
        </authorList>
    </citation>
    <scope>NUCLEOTIDE SEQUENCE [LARGE SCALE GENOMIC DNA]</scope>
    <source>
        <strain evidence="4 5">CPCC 202699</strain>
    </source>
</reference>
<keyword evidence="2" id="KW-0067">ATP-binding</keyword>
<dbReference type="GO" id="GO:0005737">
    <property type="term" value="C:cytoplasm"/>
    <property type="evidence" value="ECO:0007669"/>
    <property type="project" value="TreeGrafter"/>
</dbReference>
<dbReference type="PRINTS" id="PR00038">
    <property type="entry name" value="HTHLUXR"/>
</dbReference>
<dbReference type="RefSeq" id="WP_091289345.1">
    <property type="nucleotide sequence ID" value="NZ_FNON01000003.1"/>
</dbReference>
<dbReference type="Proteomes" id="UP000199515">
    <property type="component" value="Unassembled WGS sequence"/>
</dbReference>
<dbReference type="InterPro" id="IPR036388">
    <property type="entry name" value="WH-like_DNA-bd_sf"/>
</dbReference>